<keyword evidence="5" id="KW-0808">Transferase</keyword>
<comment type="subcellular location">
    <subcellularLocation>
        <location evidence="5">Cytoplasm</location>
    </subcellularLocation>
</comment>
<comment type="pathway">
    <text evidence="5">Cofactor biosynthesis; coenzyme A biosynthesis; CoA from (R)-pantothenate: step 5/5.</text>
</comment>
<dbReference type="NCBIfam" id="TIGR00152">
    <property type="entry name" value="dephospho-CoA kinase"/>
    <property type="match status" value="1"/>
</dbReference>
<dbReference type="InterPro" id="IPR001977">
    <property type="entry name" value="Depp_CoAkinase"/>
</dbReference>
<comment type="function">
    <text evidence="5">Catalyzes the phosphorylation of the 3'-hydroxyl group of dephosphocoenzyme A to form coenzyme A.</text>
</comment>
<evidence type="ECO:0000313" key="7">
    <source>
        <dbReference type="EMBL" id="GAA3517486.1"/>
    </source>
</evidence>
<keyword evidence="5 7" id="KW-0418">Kinase</keyword>
<keyword evidence="2 5" id="KW-0547">Nucleotide-binding</keyword>
<dbReference type="CDD" id="cd02022">
    <property type="entry name" value="DPCK"/>
    <property type="match status" value="1"/>
</dbReference>
<keyword evidence="3 5" id="KW-0067">ATP-binding</keyword>
<dbReference type="EC" id="2.7.1.24" evidence="5 6"/>
<dbReference type="PANTHER" id="PTHR10695:SF46">
    <property type="entry name" value="BIFUNCTIONAL COENZYME A SYNTHASE-RELATED"/>
    <property type="match status" value="1"/>
</dbReference>
<comment type="similarity">
    <text evidence="1 5">Belongs to the CoaE family.</text>
</comment>
<sequence length="197" mass="22515">MKYKGMKVVGLTGGIGSGKSTIANMFSKLGVPVYIADDEAKKIMNEDETVKNEISKLLGEESYIEGKLNRPFVATAVFNKKSLLTALNSIVHPAVKLHFDNWKHKQKAPYVIKEVAILFENGGHKQYDYTILVTAPKEIRIQRVLQRDHITREQILARMNNQWEDSKKVPLANYVLKNDKLEDIWLQVNKIHNILML</sequence>
<dbReference type="Proteomes" id="UP001500459">
    <property type="component" value="Unassembled WGS sequence"/>
</dbReference>
<dbReference type="SUPFAM" id="SSF52540">
    <property type="entry name" value="P-loop containing nucleoside triphosphate hydrolases"/>
    <property type="match status" value="1"/>
</dbReference>
<evidence type="ECO:0000256" key="5">
    <source>
        <dbReference type="HAMAP-Rule" id="MF_00376"/>
    </source>
</evidence>
<dbReference type="GO" id="GO:0016301">
    <property type="term" value="F:kinase activity"/>
    <property type="evidence" value="ECO:0007669"/>
    <property type="project" value="UniProtKB-KW"/>
</dbReference>
<protein>
    <recommendedName>
        <fullName evidence="5 6">Dephospho-CoA kinase</fullName>
        <ecNumber evidence="5 6">2.7.1.24</ecNumber>
    </recommendedName>
    <alternativeName>
        <fullName evidence="5">Dephosphocoenzyme A kinase</fullName>
    </alternativeName>
</protein>
<evidence type="ECO:0000313" key="8">
    <source>
        <dbReference type="Proteomes" id="UP001500459"/>
    </source>
</evidence>
<comment type="catalytic activity">
    <reaction evidence="5">
        <text>3'-dephospho-CoA + ATP = ADP + CoA + H(+)</text>
        <dbReference type="Rhea" id="RHEA:18245"/>
        <dbReference type="ChEBI" id="CHEBI:15378"/>
        <dbReference type="ChEBI" id="CHEBI:30616"/>
        <dbReference type="ChEBI" id="CHEBI:57287"/>
        <dbReference type="ChEBI" id="CHEBI:57328"/>
        <dbReference type="ChEBI" id="CHEBI:456216"/>
        <dbReference type="EC" id="2.7.1.24"/>
    </reaction>
</comment>
<gene>
    <name evidence="5 7" type="primary">coaE</name>
    <name evidence="7" type="ORF">GCM10022393_34480</name>
</gene>
<feature type="binding site" evidence="5">
    <location>
        <begin position="16"/>
        <end position="21"/>
    </location>
    <ligand>
        <name>ATP</name>
        <dbReference type="ChEBI" id="CHEBI:30616"/>
    </ligand>
</feature>
<evidence type="ECO:0000256" key="3">
    <source>
        <dbReference type="ARBA" id="ARBA00022840"/>
    </source>
</evidence>
<accession>A0ABP6USS3</accession>
<keyword evidence="5" id="KW-0963">Cytoplasm</keyword>
<name>A0ABP6USS3_9FLAO</name>
<dbReference type="HAMAP" id="MF_00376">
    <property type="entry name" value="Dephospho_CoA_kinase"/>
    <property type="match status" value="1"/>
</dbReference>
<evidence type="ECO:0000256" key="4">
    <source>
        <dbReference type="ARBA" id="ARBA00022993"/>
    </source>
</evidence>
<evidence type="ECO:0000256" key="6">
    <source>
        <dbReference type="NCBIfam" id="TIGR00152"/>
    </source>
</evidence>
<dbReference type="PROSITE" id="PS51219">
    <property type="entry name" value="DPCK"/>
    <property type="match status" value="1"/>
</dbReference>
<proteinExistence type="inferred from homology"/>
<dbReference type="Pfam" id="PF01121">
    <property type="entry name" value="CoaE"/>
    <property type="match status" value="1"/>
</dbReference>
<comment type="caution">
    <text evidence="7">The sequence shown here is derived from an EMBL/GenBank/DDBJ whole genome shotgun (WGS) entry which is preliminary data.</text>
</comment>
<dbReference type="Gene3D" id="3.40.50.300">
    <property type="entry name" value="P-loop containing nucleotide triphosphate hydrolases"/>
    <property type="match status" value="1"/>
</dbReference>
<dbReference type="EMBL" id="BAABCW010000018">
    <property type="protein sequence ID" value="GAA3517486.1"/>
    <property type="molecule type" value="Genomic_DNA"/>
</dbReference>
<evidence type="ECO:0000256" key="2">
    <source>
        <dbReference type="ARBA" id="ARBA00022741"/>
    </source>
</evidence>
<keyword evidence="8" id="KW-1185">Reference proteome</keyword>
<dbReference type="InterPro" id="IPR027417">
    <property type="entry name" value="P-loop_NTPase"/>
</dbReference>
<dbReference type="PANTHER" id="PTHR10695">
    <property type="entry name" value="DEPHOSPHO-COA KINASE-RELATED"/>
    <property type="match status" value="1"/>
</dbReference>
<organism evidence="7 8">
    <name type="scientific">Aquimarina addita</name>
    <dbReference type="NCBI Taxonomy" id="870485"/>
    <lineage>
        <taxon>Bacteria</taxon>
        <taxon>Pseudomonadati</taxon>
        <taxon>Bacteroidota</taxon>
        <taxon>Flavobacteriia</taxon>
        <taxon>Flavobacteriales</taxon>
        <taxon>Flavobacteriaceae</taxon>
        <taxon>Aquimarina</taxon>
    </lineage>
</organism>
<evidence type="ECO:0000256" key="1">
    <source>
        <dbReference type="ARBA" id="ARBA00009018"/>
    </source>
</evidence>
<keyword evidence="4 5" id="KW-0173">Coenzyme A biosynthesis</keyword>
<reference evidence="8" key="1">
    <citation type="journal article" date="2019" name="Int. J. Syst. Evol. Microbiol.">
        <title>The Global Catalogue of Microorganisms (GCM) 10K type strain sequencing project: providing services to taxonomists for standard genome sequencing and annotation.</title>
        <authorList>
            <consortium name="The Broad Institute Genomics Platform"/>
            <consortium name="The Broad Institute Genome Sequencing Center for Infectious Disease"/>
            <person name="Wu L."/>
            <person name="Ma J."/>
        </authorList>
    </citation>
    <scope>NUCLEOTIDE SEQUENCE [LARGE SCALE GENOMIC DNA]</scope>
    <source>
        <strain evidence="8">JCM 17106</strain>
    </source>
</reference>